<reference evidence="1 2" key="1">
    <citation type="submission" date="2019-07" db="EMBL/GenBank/DDBJ databases">
        <title>Pseudomonas mangiferae sp. nov., isolated from bark of mango tree in Thailand.</title>
        <authorList>
            <person name="Srisuk N."/>
            <person name="Anurat P."/>
        </authorList>
    </citation>
    <scope>NUCLEOTIDE SEQUENCE [LARGE SCALE GENOMIC DNA]</scope>
    <source>
        <strain evidence="1 2">DMKU_BBB3-04</strain>
    </source>
</reference>
<dbReference type="OrthoDB" id="9804765at2"/>
<dbReference type="RefSeq" id="WP_143486821.1">
    <property type="nucleotide sequence ID" value="NZ_VJOY01000002.1"/>
</dbReference>
<proteinExistence type="predicted"/>
<accession>A0A553H370</accession>
<dbReference type="InterPro" id="IPR014347">
    <property type="entry name" value="Tautomerase/MIF_sf"/>
</dbReference>
<dbReference type="Gene3D" id="3.30.429.10">
    <property type="entry name" value="Macrophage Migration Inhibitory Factor"/>
    <property type="match status" value="1"/>
</dbReference>
<evidence type="ECO:0000313" key="2">
    <source>
        <dbReference type="Proteomes" id="UP000315235"/>
    </source>
</evidence>
<dbReference type="PANTHER" id="PTHR38460:SF1">
    <property type="entry name" value="TAUTOMERASE YOLI-RELATED"/>
    <property type="match status" value="1"/>
</dbReference>
<evidence type="ECO:0000313" key="1">
    <source>
        <dbReference type="EMBL" id="TRX76193.1"/>
    </source>
</evidence>
<sequence length="129" mass="14596">MPIVRIEESVHRSAAQKHAVVETVYACLREVFGVSDEELQARYQCFAPEDFRSPGDRAHYLHVQITVFEGRTLPTKRRLYRLLSERLGALLDLPEDAVLVLLDEHPAQNWGMRGGLAACDIDFGYAVNV</sequence>
<dbReference type="InterPro" id="IPR037479">
    <property type="entry name" value="Tauto_MSAD"/>
</dbReference>
<dbReference type="Proteomes" id="UP000315235">
    <property type="component" value="Unassembled WGS sequence"/>
</dbReference>
<dbReference type="Pfam" id="PF14552">
    <property type="entry name" value="Tautomerase_2"/>
    <property type="match status" value="1"/>
</dbReference>
<dbReference type="AlphaFoldDB" id="A0A553H370"/>
<organism evidence="1 2">
    <name type="scientific">Pseudomonas mangiferae</name>
    <dbReference type="NCBI Taxonomy" id="2593654"/>
    <lineage>
        <taxon>Bacteria</taxon>
        <taxon>Pseudomonadati</taxon>
        <taxon>Pseudomonadota</taxon>
        <taxon>Gammaproteobacteria</taxon>
        <taxon>Pseudomonadales</taxon>
        <taxon>Pseudomonadaceae</taxon>
        <taxon>Pseudomonas</taxon>
    </lineage>
</organism>
<dbReference type="EMBL" id="VJOY01000002">
    <property type="protein sequence ID" value="TRX76193.1"/>
    <property type="molecule type" value="Genomic_DNA"/>
</dbReference>
<dbReference type="SUPFAM" id="SSF55331">
    <property type="entry name" value="Tautomerase/MIF"/>
    <property type="match status" value="1"/>
</dbReference>
<gene>
    <name evidence="1" type="ORF">FM069_03115</name>
</gene>
<comment type="caution">
    <text evidence="1">The sequence shown here is derived from an EMBL/GenBank/DDBJ whole genome shotgun (WGS) entry which is preliminary data.</text>
</comment>
<keyword evidence="2" id="KW-1185">Reference proteome</keyword>
<protein>
    <submittedName>
        <fullName evidence="1">Tautomerase family protein</fullName>
    </submittedName>
</protein>
<dbReference type="PANTHER" id="PTHR38460">
    <property type="entry name" value="TAUTOMERASE YOLI-RELATED"/>
    <property type="match status" value="1"/>
</dbReference>
<name>A0A553H370_9PSED</name>